<dbReference type="RefSeq" id="WP_146881941.1">
    <property type="nucleotide sequence ID" value="NZ_BJXB01000001.1"/>
</dbReference>
<dbReference type="Gene3D" id="2.10.70.40">
    <property type="entry name" value="peptidoglycan hydrolase"/>
    <property type="match status" value="1"/>
</dbReference>
<dbReference type="PRINTS" id="PR01002">
    <property type="entry name" value="FLGFLGJ"/>
</dbReference>
<name>A0A511MW58_DEIC1</name>
<protein>
    <recommendedName>
        <fullName evidence="2">Mannosyl-glycoprotein endo-beta-N-acetylglucosamidase-like domain-containing protein</fullName>
    </recommendedName>
</protein>
<proteinExistence type="predicted"/>
<dbReference type="InterPro" id="IPR051056">
    <property type="entry name" value="Glycosyl_Hydrolase_73"/>
</dbReference>
<keyword evidence="4" id="KW-1185">Reference proteome</keyword>
<dbReference type="Proteomes" id="UP000321306">
    <property type="component" value="Unassembled WGS sequence"/>
</dbReference>
<comment type="caution">
    <text evidence="3">The sequence shown here is derived from an EMBL/GenBank/DDBJ whole genome shotgun (WGS) entry which is preliminary data.</text>
</comment>
<organism evidence="3 4">
    <name type="scientific">Deinococcus cellulosilyticus (strain DSM 18568 / NBRC 106333 / KACC 11606 / 5516J-15)</name>
    <dbReference type="NCBI Taxonomy" id="1223518"/>
    <lineage>
        <taxon>Bacteria</taxon>
        <taxon>Thermotogati</taxon>
        <taxon>Deinococcota</taxon>
        <taxon>Deinococci</taxon>
        <taxon>Deinococcales</taxon>
        <taxon>Deinococcaceae</taxon>
        <taxon>Deinococcus</taxon>
    </lineage>
</organism>
<dbReference type="AlphaFoldDB" id="A0A511MW58"/>
<evidence type="ECO:0000313" key="4">
    <source>
        <dbReference type="Proteomes" id="UP000321306"/>
    </source>
</evidence>
<keyword evidence="1" id="KW-0378">Hydrolase</keyword>
<reference evidence="3 4" key="1">
    <citation type="submission" date="2019-07" db="EMBL/GenBank/DDBJ databases">
        <title>Whole genome shotgun sequence of Deinococcus cellulosilyticus NBRC 106333.</title>
        <authorList>
            <person name="Hosoyama A."/>
            <person name="Uohara A."/>
            <person name="Ohji S."/>
            <person name="Ichikawa N."/>
        </authorList>
    </citation>
    <scope>NUCLEOTIDE SEQUENCE [LARGE SCALE GENOMIC DNA]</scope>
    <source>
        <strain evidence="3 4">NBRC 106333</strain>
    </source>
</reference>
<dbReference type="PANTHER" id="PTHR33308:SF9">
    <property type="entry name" value="PEPTIDOGLYCAN HYDROLASE FLGJ"/>
    <property type="match status" value="1"/>
</dbReference>
<feature type="domain" description="Mannosyl-glycoprotein endo-beta-N-acetylglucosamidase-like" evidence="2">
    <location>
        <begin position="51"/>
        <end position="207"/>
    </location>
</feature>
<dbReference type="SMART" id="SM00047">
    <property type="entry name" value="LYZ2"/>
    <property type="match status" value="1"/>
</dbReference>
<dbReference type="EMBL" id="BJXB01000001">
    <property type="protein sequence ID" value="GEM44812.1"/>
    <property type="molecule type" value="Genomic_DNA"/>
</dbReference>
<dbReference type="OrthoDB" id="977752at2"/>
<evidence type="ECO:0000259" key="2">
    <source>
        <dbReference type="SMART" id="SM00047"/>
    </source>
</evidence>
<dbReference type="GO" id="GO:0004040">
    <property type="term" value="F:amidase activity"/>
    <property type="evidence" value="ECO:0007669"/>
    <property type="project" value="InterPro"/>
</dbReference>
<dbReference type="Pfam" id="PF01832">
    <property type="entry name" value="Glucosaminidase"/>
    <property type="match status" value="1"/>
</dbReference>
<evidence type="ECO:0000313" key="3">
    <source>
        <dbReference type="EMBL" id="GEM44812.1"/>
    </source>
</evidence>
<gene>
    <name evidence="3" type="ORF">DC3_04470</name>
</gene>
<dbReference type="InterPro" id="IPR002901">
    <property type="entry name" value="MGlyc_endo_b_GlcNAc-like_dom"/>
</dbReference>
<sequence length="234" mass="25724">MSKSQAIGGGILATTALISGVFAIYGPKANFWFEGAKAYLGVSRVLECKAGQPCPSNMQRFRFILAAIPLAHEVSIKTGVPMSTMIAQAALETGYGSSYLAKQHHNYFGIKCNGTWAKCVSRFDTEYVNGQKTGWTSQFRSYPSAAGSFYDYATFLKVNPRYAAAFQHRKDGKRFASEVARAGYATDPGYAKKLHGIIDGLRLEALNVPPSEWKLDPLFCSSFDRKAKLCKEKN</sequence>
<dbReference type="Gene3D" id="1.10.530.10">
    <property type="match status" value="1"/>
</dbReference>
<dbReference type="PANTHER" id="PTHR33308">
    <property type="entry name" value="PEPTIDOGLYCAN HYDROLASE FLGJ"/>
    <property type="match status" value="1"/>
</dbReference>
<evidence type="ECO:0000256" key="1">
    <source>
        <dbReference type="ARBA" id="ARBA00022801"/>
    </source>
</evidence>
<accession>A0A511MW58</accession>